<accession>A0A2R4WZG2</accession>
<comment type="similarity">
    <text evidence="1 7">Belongs to the peptidase S8 family.</text>
</comment>
<feature type="region of interest" description="Disordered" evidence="8">
    <location>
        <begin position="1144"/>
        <end position="1183"/>
    </location>
</feature>
<dbReference type="SUPFAM" id="SSF49452">
    <property type="entry name" value="Starch-binding domain-like"/>
    <property type="match status" value="1"/>
</dbReference>
<dbReference type="InterPro" id="IPR006626">
    <property type="entry name" value="PbH1"/>
</dbReference>
<keyword evidence="3" id="KW-0732">Signal</keyword>
<evidence type="ECO:0000313" key="13">
    <source>
        <dbReference type="Proteomes" id="UP000244727"/>
    </source>
</evidence>
<dbReference type="InterPro" id="IPR007742">
    <property type="entry name" value="NosD_dom"/>
</dbReference>
<dbReference type="InterPro" id="IPR013783">
    <property type="entry name" value="Ig-like_fold"/>
</dbReference>
<dbReference type="InterPro" id="IPR012334">
    <property type="entry name" value="Pectin_lyas_fold"/>
</dbReference>
<feature type="active site" description="Charge relay system" evidence="6 7">
    <location>
        <position position="268"/>
    </location>
</feature>
<dbReference type="PANTHER" id="PTHR43806:SF11">
    <property type="entry name" value="CEREVISIN-RELATED"/>
    <property type="match status" value="1"/>
</dbReference>
<dbReference type="InterPro" id="IPR036852">
    <property type="entry name" value="Peptidase_S8/S53_dom_sf"/>
</dbReference>
<evidence type="ECO:0000256" key="9">
    <source>
        <dbReference type="SAM" id="Phobius"/>
    </source>
</evidence>
<dbReference type="Pfam" id="PF05048">
    <property type="entry name" value="NosD"/>
    <property type="match status" value="1"/>
</dbReference>
<dbReference type="Gene3D" id="2.60.40.1120">
    <property type="entry name" value="Carboxypeptidase-like, regulatory domain"/>
    <property type="match status" value="5"/>
</dbReference>
<dbReference type="SUPFAM" id="SSF49464">
    <property type="entry name" value="Carboxypeptidase regulatory domain-like"/>
    <property type="match status" value="4"/>
</dbReference>
<dbReference type="SUPFAM" id="SSF52743">
    <property type="entry name" value="Subtilisin-like"/>
    <property type="match status" value="1"/>
</dbReference>
<dbReference type="Gene3D" id="2.60.40.10">
    <property type="entry name" value="Immunoglobulins"/>
    <property type="match status" value="2"/>
</dbReference>
<protein>
    <submittedName>
        <fullName evidence="12">Uncharacterized protein</fullName>
    </submittedName>
</protein>
<dbReference type="InterPro" id="IPR000209">
    <property type="entry name" value="Peptidase_S8/S53_dom"/>
</dbReference>
<keyword evidence="9" id="KW-1133">Transmembrane helix</keyword>
<dbReference type="InterPro" id="IPR008969">
    <property type="entry name" value="CarboxyPept-like_regulatory"/>
</dbReference>
<keyword evidence="4 7" id="KW-0378">Hydrolase</keyword>
<dbReference type="PROSITE" id="PS00137">
    <property type="entry name" value="SUBTILASE_HIS"/>
    <property type="match status" value="1"/>
</dbReference>
<dbReference type="GO" id="GO:0004252">
    <property type="term" value="F:serine-type endopeptidase activity"/>
    <property type="evidence" value="ECO:0007669"/>
    <property type="project" value="UniProtKB-UniRule"/>
</dbReference>
<sequence length="1858" mass="190371">MTRSIALLFVVVMVSSVALTPVGAGGGSASAEQSTTAPLPEPPDDDLDPDEYSHDGATDASIDDDIDRTGTVELVVRFQDADLRRDRQATTALKAHAADTQSAFDQFAVAHDGVTIERDFWIANAKLVRVDTDRVSLDALAGVAHVTRLHENVRVTASSTRTAGGVSADTGPSARHDTGPAVGGATPSESPTASATLSNGADGTYGLDMINASEVWETYDQRGGSATVAVLDSGVNTTAHPELAPTHWAEFDADGSRAGTTPNDGHGHGTHVSGTVVGNTTDSGAHYGVAPNATLLHGKVLNDEGSGTFASILAGMEWAITNETTPDVISLSLGTSNDTRFVEPVQNARQTDIVVVAATGNTGEDTVNDPAAVYDVLSVGAVDANRDVASFSNGKLVDSSSRWGRYQRAHWPDTYYAPDVAAPGVGVLSADASGGFKSLDGTSMAAPHVAGVAALIRSEHPTISEAGVRERLSATAEHPDGPDADDNRYGEGIINASAAVESRDATIDGTVTVGGTAEPNATVTAASGYTTTTNATGAYELAVPSGEVNVSIDPFGWAAQTASTTVSSGANATLDLSTANRTVEVELVDAPAHYGRPSENQTLTYRTANVETYNATLAIDAEASYESGTLYVEGQPVSNGQDVTLSGGPDERVNVTFDPGSRFYGTVGVDHNFTNGTVRQTATTPTRIHPDPVIVPQDPDTDGLQGVLDFVEPYTTIQVDSSSRIVRDAEALTLGPDNAGDPITTGYYMGTPVTLEMAAGSAPIEFQNSTSNTTYGIFVPSGVQNGTVRDLRIDGGGVHTGIVNRQSEARVQNTTIENATVGIEQSSPMAATAISSNTIDHVSDIGILVEGDADAIDGNAIGATTEPVYGIAAESGSIQSIDDNTVTAGESAIILSGSSTASVDRIAANTVTGQSGSGISASNGYVDTIRDNDVSDSSTGIFGATVETVSNNSVSNSSDGIFVTDDQVELASNSITESNYGLLAFEANHSTIDGTTVTDSNYSISVGSAENVSVSNVNVNRSRLVGLWLSDTDGVAVESATLVRNGLFVSAGSNLTVSNLTVEDAMLGIEVDDGSWGPSTNVTVENVTITNTTQEVALRNGTQATVSNVTVTQPSFANETVVFDDVSADAVAVENLTLATGTTLSASGQNSSLGEGSDPGDHPSNLTDVGPTLNLSRAGSSPAMDLQVEQNKSELQSVQNDTLAFYRYDGSQWTTAGTSTLDGTTLNTTGIGSFSQFSAFAESATTNFTVSNLSANGSVSQTDRIETSATITNDGSANGTQTVAYTFDGQVRNSTTVTLATGERTTVRLNWTVPVGVVAGEYTHGIETGNDSQMATVNVTADTGQIDGTITATETGSGLDNATVTASWNGTAVNATSTNATGAYSLDVPTADDYTVSVDHPDYESTQTTGVAVTENATTTADITVDPLPGRIEGTITDDVTGDVVANANVTAYDGVTVVNSTTNDASGYGLDVPAGAYNLTVDHPDFEETTVSSVTVGANETVTIDKALVPLPGAVDWTVTSNRTGAALANTTVTLSNGTTVNQTTAANGSFDPVSRATNYTLAFANADYVDANRTIDVGPNETVAVTERLDPLDGTVTGTVTDTDGATVENATITVEGTNLSTETDANGSYTLTGVPAERSLTVDATARAYNENTTSVNLSANGTTTANLTLTQRDRYFGVDSIAAGDVTAGDAVTATSTVTNLGAQNWSSTLELRVDGTTEATTNLTLTAGVNESVDLSTTLADSGTYTLTVATANESLNTTVSAESAGSGSFGSTIDIGDEETTTTSSGTVQTPIEETTTAAPTTETTTEVATSSPTATTQTPTPTPTATGGPGFGGAVALVAVLAAAALLARRR</sequence>
<dbReference type="PROSITE" id="PS00138">
    <property type="entry name" value="SUBTILASE_SER"/>
    <property type="match status" value="1"/>
</dbReference>
<dbReference type="InterPro" id="IPR050131">
    <property type="entry name" value="Peptidase_S8_subtilisin-like"/>
</dbReference>
<dbReference type="InterPro" id="IPR013784">
    <property type="entry name" value="Carb-bd-like_fold"/>
</dbReference>
<keyword evidence="9" id="KW-0812">Transmembrane</keyword>
<feature type="transmembrane region" description="Helical" evidence="9">
    <location>
        <begin position="1837"/>
        <end position="1855"/>
    </location>
</feature>
<dbReference type="PANTHER" id="PTHR43806">
    <property type="entry name" value="PEPTIDASE S8"/>
    <property type="match status" value="1"/>
</dbReference>
<dbReference type="Pfam" id="PF13620">
    <property type="entry name" value="CarboxypepD_reg"/>
    <property type="match status" value="3"/>
</dbReference>
<dbReference type="InterPro" id="IPR022398">
    <property type="entry name" value="Peptidase_S8_His-AS"/>
</dbReference>
<feature type="compositionally biased region" description="Low complexity" evidence="8">
    <location>
        <begin position="1787"/>
        <end position="1833"/>
    </location>
</feature>
<dbReference type="GO" id="GO:0030115">
    <property type="term" value="C:S-layer"/>
    <property type="evidence" value="ECO:0007669"/>
    <property type="project" value="UniProtKB-SubCell"/>
</dbReference>
<feature type="active site" description="Charge relay system" evidence="6 7">
    <location>
        <position position="232"/>
    </location>
</feature>
<keyword evidence="9" id="KW-0472">Membrane</keyword>
<feature type="compositionally biased region" description="Low complexity" evidence="8">
    <location>
        <begin position="1766"/>
        <end position="1780"/>
    </location>
</feature>
<feature type="region of interest" description="Disordered" evidence="8">
    <location>
        <begin position="23"/>
        <end position="64"/>
    </location>
</feature>
<dbReference type="InterPro" id="IPR015500">
    <property type="entry name" value="Peptidase_S8_subtilisin-rel"/>
</dbReference>
<evidence type="ECO:0000256" key="8">
    <source>
        <dbReference type="SAM" id="MobiDB-lite"/>
    </source>
</evidence>
<evidence type="ECO:0000259" key="11">
    <source>
        <dbReference type="Pfam" id="PF05048"/>
    </source>
</evidence>
<evidence type="ECO:0000256" key="6">
    <source>
        <dbReference type="PIRSR" id="PIRSR615500-1"/>
    </source>
</evidence>
<reference evidence="12 13" key="1">
    <citation type="submission" date="2018-04" db="EMBL/GenBank/DDBJ databases">
        <title>Halococcoides cellulosivorans gen. nov., sp. nov., an extremely halophilic cellulose-utilizing haloarchaeon from hypersaline lakes.</title>
        <authorList>
            <person name="Sorokin D.Y."/>
            <person name="Toshchakov S.V."/>
            <person name="Samarov N.I."/>
            <person name="Korzhenkov A."/>
            <person name="Kublanov I.V."/>
        </authorList>
    </citation>
    <scope>NUCLEOTIDE SEQUENCE [LARGE SCALE GENOMIC DNA]</scope>
    <source>
        <strain evidence="12 13">HArcel1</strain>
    </source>
</reference>
<dbReference type="NCBIfam" id="TIGR04126">
    <property type="entry name" value="PGF_CTERM"/>
    <property type="match status" value="1"/>
</dbReference>
<keyword evidence="13" id="KW-1185">Reference proteome</keyword>
<evidence type="ECO:0000313" key="12">
    <source>
        <dbReference type="EMBL" id="AWB26927.1"/>
    </source>
</evidence>
<dbReference type="RefSeq" id="WP_108381296.1">
    <property type="nucleotide sequence ID" value="NZ_CP028858.1"/>
</dbReference>
<keyword evidence="5 7" id="KW-0720">Serine protease</keyword>
<dbReference type="Proteomes" id="UP000244727">
    <property type="component" value="Chromosome"/>
</dbReference>
<feature type="domain" description="Peptidase S8/S53" evidence="10">
    <location>
        <begin position="225"/>
        <end position="492"/>
    </location>
</feature>
<gene>
    <name evidence="12" type="ORF">HARCEL1_03970</name>
</gene>
<dbReference type="GO" id="GO:0006508">
    <property type="term" value="P:proteolysis"/>
    <property type="evidence" value="ECO:0007669"/>
    <property type="project" value="UniProtKB-KW"/>
</dbReference>
<dbReference type="GeneID" id="36511635"/>
<dbReference type="InterPro" id="IPR026371">
    <property type="entry name" value="PGF_CTERM"/>
</dbReference>
<dbReference type="KEGG" id="harc:HARCEL1_03970"/>
<evidence type="ECO:0000256" key="2">
    <source>
        <dbReference type="ARBA" id="ARBA00022670"/>
    </source>
</evidence>
<dbReference type="PRINTS" id="PR00723">
    <property type="entry name" value="SUBTILISIN"/>
</dbReference>
<dbReference type="InterPro" id="IPR011050">
    <property type="entry name" value="Pectin_lyase_fold/virulence"/>
</dbReference>
<feature type="domain" description="Periplasmic copper-binding protein NosD beta helix" evidence="11">
    <location>
        <begin position="869"/>
        <end position="990"/>
    </location>
</feature>
<dbReference type="InterPro" id="IPR023828">
    <property type="entry name" value="Peptidase_S8_Ser-AS"/>
</dbReference>
<dbReference type="Pfam" id="PF00082">
    <property type="entry name" value="Peptidase_S8"/>
    <property type="match status" value="1"/>
</dbReference>
<evidence type="ECO:0000256" key="7">
    <source>
        <dbReference type="PROSITE-ProRule" id="PRU01240"/>
    </source>
</evidence>
<dbReference type="Gene3D" id="3.40.50.200">
    <property type="entry name" value="Peptidase S8/S53 domain"/>
    <property type="match status" value="1"/>
</dbReference>
<evidence type="ECO:0000256" key="1">
    <source>
        <dbReference type="ARBA" id="ARBA00011073"/>
    </source>
</evidence>
<dbReference type="PROSITE" id="PS51892">
    <property type="entry name" value="SUBTILASE"/>
    <property type="match status" value="1"/>
</dbReference>
<dbReference type="EMBL" id="CP028858">
    <property type="protein sequence ID" value="AWB26927.1"/>
    <property type="molecule type" value="Genomic_DNA"/>
</dbReference>
<evidence type="ECO:0000256" key="5">
    <source>
        <dbReference type="ARBA" id="ARBA00022825"/>
    </source>
</evidence>
<proteinExistence type="inferred from homology"/>
<dbReference type="GO" id="GO:0005886">
    <property type="term" value="C:plasma membrane"/>
    <property type="evidence" value="ECO:0007669"/>
    <property type="project" value="UniProtKB-SubCell"/>
</dbReference>
<feature type="region of interest" description="Disordered" evidence="8">
    <location>
        <begin position="157"/>
        <end position="201"/>
    </location>
</feature>
<evidence type="ECO:0000256" key="3">
    <source>
        <dbReference type="ARBA" id="ARBA00022729"/>
    </source>
</evidence>
<evidence type="ECO:0000256" key="4">
    <source>
        <dbReference type="ARBA" id="ARBA00022801"/>
    </source>
</evidence>
<evidence type="ECO:0000259" key="10">
    <source>
        <dbReference type="Pfam" id="PF00082"/>
    </source>
</evidence>
<feature type="region of interest" description="Disordered" evidence="8">
    <location>
        <begin position="1765"/>
        <end position="1835"/>
    </location>
</feature>
<name>A0A2R4WZG2_9EURY</name>
<feature type="active site" description="Charge relay system" evidence="6 7">
    <location>
        <position position="443"/>
    </location>
</feature>
<dbReference type="Gene3D" id="2.160.20.10">
    <property type="entry name" value="Single-stranded right-handed beta-helix, Pectin lyase-like"/>
    <property type="match status" value="2"/>
</dbReference>
<organism evidence="12 13">
    <name type="scientific">Halococcoides cellulosivorans</name>
    <dbReference type="NCBI Taxonomy" id="1679096"/>
    <lineage>
        <taxon>Archaea</taxon>
        <taxon>Methanobacteriati</taxon>
        <taxon>Methanobacteriota</taxon>
        <taxon>Stenosarchaea group</taxon>
        <taxon>Halobacteria</taxon>
        <taxon>Halobacteriales</taxon>
        <taxon>Haloarculaceae</taxon>
        <taxon>Halococcoides</taxon>
    </lineage>
</organism>
<dbReference type="SUPFAM" id="SSF51126">
    <property type="entry name" value="Pectin lyase-like"/>
    <property type="match status" value="2"/>
</dbReference>
<keyword evidence="2 7" id="KW-0645">Protease</keyword>
<feature type="compositionally biased region" description="Polar residues" evidence="8">
    <location>
        <begin position="187"/>
        <end position="201"/>
    </location>
</feature>
<dbReference type="GO" id="GO:0030246">
    <property type="term" value="F:carbohydrate binding"/>
    <property type="evidence" value="ECO:0007669"/>
    <property type="project" value="InterPro"/>
</dbReference>
<dbReference type="SMART" id="SM00710">
    <property type="entry name" value="PbH1"/>
    <property type="match status" value="10"/>
</dbReference>